<feature type="region of interest" description="Disordered" evidence="1">
    <location>
        <begin position="182"/>
        <end position="268"/>
    </location>
</feature>
<dbReference type="EMBL" id="PJOS01000014">
    <property type="protein sequence ID" value="PKT73117.1"/>
    <property type="molecule type" value="Genomic_DNA"/>
</dbReference>
<comment type="caution">
    <text evidence="3">The sequence shown here is derived from an EMBL/GenBank/DDBJ whole genome shotgun (WGS) entry which is preliminary data.</text>
</comment>
<gene>
    <name evidence="3" type="ORF">CW362_10310</name>
</gene>
<keyword evidence="4" id="KW-1185">Reference proteome</keyword>
<accession>A0A2I0ST55</accession>
<dbReference type="OrthoDB" id="654524at2"/>
<dbReference type="Pfam" id="PF18299">
    <property type="entry name" value="R2K_2"/>
    <property type="match status" value="2"/>
</dbReference>
<dbReference type="Proteomes" id="UP000236178">
    <property type="component" value="Unassembled WGS sequence"/>
</dbReference>
<feature type="domain" description="ATP-grasp" evidence="2">
    <location>
        <begin position="144"/>
        <end position="186"/>
    </location>
</feature>
<name>A0A2I0ST55_9ACTN</name>
<dbReference type="RefSeq" id="WP_103549082.1">
    <property type="nucleotide sequence ID" value="NZ_KZ626853.1"/>
</dbReference>
<dbReference type="InterPro" id="IPR041261">
    <property type="entry name" value="R2K_2"/>
</dbReference>
<reference evidence="3 4" key="1">
    <citation type="submission" date="2017-12" db="EMBL/GenBank/DDBJ databases">
        <title>Streptomyces populusis sp. nov., a novel endophytic actinobacterium isolated from stems of Populus adenopoda Maxim.</title>
        <authorList>
            <person name="Wang Z."/>
        </authorList>
    </citation>
    <scope>NUCLEOTIDE SEQUENCE [LARGE SCALE GENOMIC DNA]</scope>
    <source>
        <strain evidence="3 4">A249</strain>
    </source>
</reference>
<feature type="compositionally biased region" description="Low complexity" evidence="1">
    <location>
        <begin position="250"/>
        <end position="259"/>
    </location>
</feature>
<evidence type="ECO:0000259" key="2">
    <source>
        <dbReference type="Pfam" id="PF18299"/>
    </source>
</evidence>
<proteinExistence type="predicted"/>
<feature type="domain" description="ATP-grasp" evidence="2">
    <location>
        <begin position="85"/>
        <end position="127"/>
    </location>
</feature>
<organism evidence="3 4">
    <name type="scientific">Streptomyces populi</name>
    <dbReference type="NCBI Taxonomy" id="2058924"/>
    <lineage>
        <taxon>Bacteria</taxon>
        <taxon>Bacillati</taxon>
        <taxon>Actinomycetota</taxon>
        <taxon>Actinomycetes</taxon>
        <taxon>Kitasatosporales</taxon>
        <taxon>Streptomycetaceae</taxon>
        <taxon>Streptomyces</taxon>
    </lineage>
</organism>
<dbReference type="AlphaFoldDB" id="A0A2I0ST55"/>
<evidence type="ECO:0000313" key="4">
    <source>
        <dbReference type="Proteomes" id="UP000236178"/>
    </source>
</evidence>
<evidence type="ECO:0000256" key="1">
    <source>
        <dbReference type="SAM" id="MobiDB-lite"/>
    </source>
</evidence>
<sequence length="268" mass="28046">MNAPARVVFLTTAHEASTALLVAEAARRRGLEHVVPDGPDVVDALAGRAVHRYGGPPAADRVAARPGPGLLEPADAWLAELPEEFTGRRITPTTLSQAWSAGRPLFVEPPSDKQFPAAVYADGTGCRTKASGSAPTPRCWSRKRGSLPSAVVVDVGLGQDPDTGGERWAVVEANMPWSAHGYAADPTGSRRSFCEPPAHETWSPPAIAGPCAPCPPRPKRPTPEGRAAGHGNRTHPSLRGRDSAGHHSRSPAMRSSMPPGQCGLGSPS</sequence>
<evidence type="ECO:0000313" key="3">
    <source>
        <dbReference type="EMBL" id="PKT73117.1"/>
    </source>
</evidence>
<protein>
    <recommendedName>
        <fullName evidence="2">ATP-grasp domain-containing protein</fullName>
    </recommendedName>
</protein>